<comment type="caution">
    <text evidence="1">The sequence shown here is derived from an EMBL/GenBank/DDBJ whole genome shotgun (WGS) entry which is preliminary data.</text>
</comment>
<accession>A0ACC2PLE0</accession>
<sequence>MLKKLVRSEQGSNLRYGSVGGAKNYEHPISLARFIMKNTKQILVVGEEADTLAARLDEEEKHDRDQEGEASESDWSLLDDDGFAEKQNCPLDECPNRDAAAIVLPNKPTVTIVLDEDDYEDLEPLELTTHDTTLTFLYSFPPHQLAATFSVAALDHTGNLACATSSFRWADDEPSTRTCINSPRKISDSSSPGGWLSAGATVPGCGLVLEESGCASFSFADDRALFGLAPAHSLLRALSEEMLLPSQEPQSPDGPRSRCSGSSPVGQLLERELEKLPKEVAAGAILLEAERGSVHVRSRGPAKCSFPWAYCADRKMFHGCAPGEARCRRLGEELIPPTPPPSLAGKRDLNERLCKTEAGCPCGSAH</sequence>
<dbReference type="Proteomes" id="UP001239111">
    <property type="component" value="Chromosome 1"/>
</dbReference>
<proteinExistence type="predicted"/>
<keyword evidence="2" id="KW-1185">Reference proteome</keyword>
<evidence type="ECO:0000313" key="2">
    <source>
        <dbReference type="Proteomes" id="UP001239111"/>
    </source>
</evidence>
<reference evidence="1" key="1">
    <citation type="submission" date="2023-04" db="EMBL/GenBank/DDBJ databases">
        <title>A chromosome-level genome assembly of the parasitoid wasp Eretmocerus hayati.</title>
        <authorList>
            <person name="Zhong Y."/>
            <person name="Liu S."/>
            <person name="Liu Y."/>
        </authorList>
    </citation>
    <scope>NUCLEOTIDE SEQUENCE</scope>
    <source>
        <strain evidence="1">ZJU_SS_LIU_2023</strain>
    </source>
</reference>
<dbReference type="EMBL" id="CM056741">
    <property type="protein sequence ID" value="KAJ8684291.1"/>
    <property type="molecule type" value="Genomic_DNA"/>
</dbReference>
<gene>
    <name evidence="1" type="ORF">QAD02_020083</name>
</gene>
<organism evidence="1 2">
    <name type="scientific">Eretmocerus hayati</name>
    <dbReference type="NCBI Taxonomy" id="131215"/>
    <lineage>
        <taxon>Eukaryota</taxon>
        <taxon>Metazoa</taxon>
        <taxon>Ecdysozoa</taxon>
        <taxon>Arthropoda</taxon>
        <taxon>Hexapoda</taxon>
        <taxon>Insecta</taxon>
        <taxon>Pterygota</taxon>
        <taxon>Neoptera</taxon>
        <taxon>Endopterygota</taxon>
        <taxon>Hymenoptera</taxon>
        <taxon>Apocrita</taxon>
        <taxon>Proctotrupomorpha</taxon>
        <taxon>Chalcidoidea</taxon>
        <taxon>Aphelinidae</taxon>
        <taxon>Aphelininae</taxon>
        <taxon>Eretmocerus</taxon>
    </lineage>
</organism>
<evidence type="ECO:0000313" key="1">
    <source>
        <dbReference type="EMBL" id="KAJ8684291.1"/>
    </source>
</evidence>
<name>A0ACC2PLE0_9HYME</name>
<protein>
    <submittedName>
        <fullName evidence="1">Uncharacterized protein</fullName>
    </submittedName>
</protein>